<keyword evidence="1" id="KW-0812">Transmembrane</keyword>
<proteinExistence type="predicted"/>
<organism evidence="2 3">
    <name type="scientific">Acetanaerobacterium elongatum</name>
    <dbReference type="NCBI Taxonomy" id="258515"/>
    <lineage>
        <taxon>Bacteria</taxon>
        <taxon>Bacillati</taxon>
        <taxon>Bacillota</taxon>
        <taxon>Clostridia</taxon>
        <taxon>Eubacteriales</taxon>
        <taxon>Oscillospiraceae</taxon>
        <taxon>Acetanaerobacterium</taxon>
    </lineage>
</organism>
<dbReference type="RefSeq" id="WP_092637912.1">
    <property type="nucleotide sequence ID" value="NZ_FNID01000004.1"/>
</dbReference>
<feature type="transmembrane region" description="Helical" evidence="1">
    <location>
        <begin position="47"/>
        <end position="69"/>
    </location>
</feature>
<accession>A0A1G9VHI0</accession>
<dbReference type="EMBL" id="FNID01000004">
    <property type="protein sequence ID" value="SDM71599.1"/>
    <property type="molecule type" value="Genomic_DNA"/>
</dbReference>
<dbReference type="AlphaFoldDB" id="A0A1G9VHI0"/>
<dbReference type="Proteomes" id="UP000199182">
    <property type="component" value="Unassembled WGS sequence"/>
</dbReference>
<protein>
    <submittedName>
        <fullName evidence="2">Uncharacterized protein</fullName>
    </submittedName>
</protein>
<evidence type="ECO:0000313" key="2">
    <source>
        <dbReference type="EMBL" id="SDM71599.1"/>
    </source>
</evidence>
<dbReference type="STRING" id="258515.SAMN05192585_1049"/>
<reference evidence="2 3" key="1">
    <citation type="submission" date="2016-10" db="EMBL/GenBank/DDBJ databases">
        <authorList>
            <person name="de Groot N.N."/>
        </authorList>
    </citation>
    <scope>NUCLEOTIDE SEQUENCE [LARGE SCALE GENOMIC DNA]</scope>
    <source>
        <strain evidence="2 3">CGMCC 1.5012</strain>
    </source>
</reference>
<sequence>MKRRIVIIFCIILAILMILSALSPVLFAETVQSTAFAGDVLPLGMEIIIGTAAGVLILIILLRVILSIIKKKND</sequence>
<name>A0A1G9VHI0_9FIRM</name>
<keyword evidence="1" id="KW-0472">Membrane</keyword>
<gene>
    <name evidence="2" type="ORF">SAMN05192585_1049</name>
</gene>
<keyword evidence="3" id="KW-1185">Reference proteome</keyword>
<keyword evidence="1" id="KW-1133">Transmembrane helix</keyword>
<evidence type="ECO:0000256" key="1">
    <source>
        <dbReference type="SAM" id="Phobius"/>
    </source>
</evidence>
<evidence type="ECO:0000313" key="3">
    <source>
        <dbReference type="Proteomes" id="UP000199182"/>
    </source>
</evidence>